<dbReference type="EMBL" id="LK045438">
    <property type="protein sequence ID" value="CDY71338.1"/>
    <property type="molecule type" value="Genomic_DNA"/>
</dbReference>
<accession>A0A078JUW3</accession>
<proteinExistence type="predicted"/>
<protein>
    <submittedName>
        <fullName evidence="1">(rape) hypothetical protein</fullName>
    </submittedName>
    <submittedName>
        <fullName evidence="2">BnaAnng37010D protein</fullName>
    </submittedName>
</protein>
<gene>
    <name evidence="2" type="primary">BnaAnng37010D</name>
    <name evidence="1" type="ORF">DARMORV10_A08P08910.1</name>
    <name evidence="2" type="ORF">GSBRNA2T00014209001</name>
</gene>
<name>A0A078JUW3_BRANA</name>
<evidence type="ECO:0000313" key="1">
    <source>
        <dbReference type="EMBL" id="CAF2226135.1"/>
    </source>
</evidence>
<dbReference type="Proteomes" id="UP001295469">
    <property type="component" value="Chromosome A08"/>
</dbReference>
<organism evidence="2">
    <name type="scientific">Brassica napus</name>
    <name type="common">Rape</name>
    <dbReference type="NCBI Taxonomy" id="3708"/>
    <lineage>
        <taxon>Eukaryota</taxon>
        <taxon>Viridiplantae</taxon>
        <taxon>Streptophyta</taxon>
        <taxon>Embryophyta</taxon>
        <taxon>Tracheophyta</taxon>
        <taxon>Spermatophyta</taxon>
        <taxon>Magnoliopsida</taxon>
        <taxon>eudicotyledons</taxon>
        <taxon>Gunneridae</taxon>
        <taxon>Pentapetalae</taxon>
        <taxon>rosids</taxon>
        <taxon>malvids</taxon>
        <taxon>Brassicales</taxon>
        <taxon>Brassicaceae</taxon>
        <taxon>Brassiceae</taxon>
        <taxon>Brassica</taxon>
    </lineage>
</organism>
<dbReference type="EMBL" id="HG994362">
    <property type="protein sequence ID" value="CAF2226135.1"/>
    <property type="molecule type" value="Genomic_DNA"/>
</dbReference>
<feature type="non-terminal residue" evidence="2">
    <location>
        <position position="1"/>
    </location>
</feature>
<reference evidence="2" key="2">
    <citation type="submission" date="2014-06" db="EMBL/GenBank/DDBJ databases">
        <authorList>
            <person name="Genoscope - CEA"/>
        </authorList>
    </citation>
    <scope>NUCLEOTIDE SEQUENCE</scope>
</reference>
<dbReference type="Gramene" id="CDY71338">
    <property type="protein sequence ID" value="CDY71338"/>
    <property type="gene ID" value="GSBRNA2T00014209001"/>
</dbReference>
<reference evidence="1" key="3">
    <citation type="submission" date="2021-01" db="EMBL/GenBank/DDBJ databases">
        <authorList>
            <consortium name="Genoscope - CEA"/>
            <person name="William W."/>
        </authorList>
    </citation>
    <scope>NUCLEOTIDE SEQUENCE</scope>
</reference>
<dbReference type="STRING" id="3708.A0A078JUW3"/>
<dbReference type="PaxDb" id="3708-A0A078JUW3"/>
<sequence length="38" mass="4395">IIYDLENHTQIPPPYIDIFDSPQLMSSPAQVERSMAYN</sequence>
<dbReference type="AlphaFoldDB" id="A0A078JUW3"/>
<evidence type="ECO:0000313" key="2">
    <source>
        <dbReference type="EMBL" id="CDY71338.1"/>
    </source>
</evidence>
<reference evidence="2" key="1">
    <citation type="journal article" date="2014" name="Science">
        <title>Plant genetics. Early allopolyploid evolution in the post-Neolithic Brassica napus oilseed genome.</title>
        <authorList>
            <person name="Chalhoub B."/>
            <person name="Denoeud F."/>
            <person name="Liu S."/>
            <person name="Parkin I.A."/>
            <person name="Tang H."/>
            <person name="Wang X."/>
            <person name="Chiquet J."/>
            <person name="Belcram H."/>
            <person name="Tong C."/>
            <person name="Samans B."/>
            <person name="Correa M."/>
            <person name="Da Silva C."/>
            <person name="Just J."/>
            <person name="Falentin C."/>
            <person name="Koh C.S."/>
            <person name="Le Clainche I."/>
            <person name="Bernard M."/>
            <person name="Bento P."/>
            <person name="Noel B."/>
            <person name="Labadie K."/>
            <person name="Alberti A."/>
            <person name="Charles M."/>
            <person name="Arnaud D."/>
            <person name="Guo H."/>
            <person name="Daviaud C."/>
            <person name="Alamery S."/>
            <person name="Jabbari K."/>
            <person name="Zhao M."/>
            <person name="Edger P.P."/>
            <person name="Chelaifa H."/>
            <person name="Tack D."/>
            <person name="Lassalle G."/>
            <person name="Mestiri I."/>
            <person name="Schnel N."/>
            <person name="Le Paslier M.C."/>
            <person name="Fan G."/>
            <person name="Renault V."/>
            <person name="Bayer P.E."/>
            <person name="Golicz A.A."/>
            <person name="Manoli S."/>
            <person name="Lee T.H."/>
            <person name="Thi V.H."/>
            <person name="Chalabi S."/>
            <person name="Hu Q."/>
            <person name="Fan C."/>
            <person name="Tollenaere R."/>
            <person name="Lu Y."/>
            <person name="Battail C."/>
            <person name="Shen J."/>
            <person name="Sidebottom C.H."/>
            <person name="Wang X."/>
            <person name="Canaguier A."/>
            <person name="Chauveau A."/>
            <person name="Berard A."/>
            <person name="Deniot G."/>
            <person name="Guan M."/>
            <person name="Liu Z."/>
            <person name="Sun F."/>
            <person name="Lim Y.P."/>
            <person name="Lyons E."/>
            <person name="Town C.D."/>
            <person name="Bancroft I."/>
            <person name="Wang X."/>
            <person name="Meng J."/>
            <person name="Ma J."/>
            <person name="Pires J.C."/>
            <person name="King G.J."/>
            <person name="Brunel D."/>
            <person name="Delourme R."/>
            <person name="Renard M."/>
            <person name="Aury J.M."/>
            <person name="Adams K.L."/>
            <person name="Batley J."/>
            <person name="Snowdon R.J."/>
            <person name="Tost J."/>
            <person name="Edwards D."/>
            <person name="Zhou Y."/>
            <person name="Hua W."/>
            <person name="Sharpe A.G."/>
            <person name="Paterson A.H."/>
            <person name="Guan C."/>
            <person name="Wincker P."/>
        </authorList>
    </citation>
    <scope>NUCLEOTIDE SEQUENCE [LARGE SCALE GENOMIC DNA]</scope>
</reference>